<evidence type="ECO:0000256" key="11">
    <source>
        <dbReference type="ARBA" id="ARBA00023033"/>
    </source>
</evidence>
<evidence type="ECO:0000256" key="2">
    <source>
        <dbReference type="ARBA" id="ARBA00004370"/>
    </source>
</evidence>
<evidence type="ECO:0000256" key="4">
    <source>
        <dbReference type="ARBA" id="ARBA00010617"/>
    </source>
</evidence>
<dbReference type="EMBL" id="JARKIF010000001">
    <property type="protein sequence ID" value="KAJ7650648.1"/>
    <property type="molecule type" value="Genomic_DNA"/>
</dbReference>
<evidence type="ECO:0000256" key="12">
    <source>
        <dbReference type="ARBA" id="ARBA00023136"/>
    </source>
</evidence>
<keyword evidence="10 13" id="KW-0408">Iron</keyword>
<keyword evidence="17" id="KW-1185">Reference proteome</keyword>
<evidence type="ECO:0000256" key="5">
    <source>
        <dbReference type="ARBA" id="ARBA00022617"/>
    </source>
</evidence>
<dbReference type="InterPro" id="IPR017972">
    <property type="entry name" value="Cyt_P450_CS"/>
</dbReference>
<keyword evidence="7 13" id="KW-0479">Metal-binding</keyword>
<evidence type="ECO:0000256" key="13">
    <source>
        <dbReference type="PIRSR" id="PIRSR602401-1"/>
    </source>
</evidence>
<evidence type="ECO:0000256" key="6">
    <source>
        <dbReference type="ARBA" id="ARBA00022692"/>
    </source>
</evidence>
<dbReference type="GO" id="GO:0004497">
    <property type="term" value="F:monooxygenase activity"/>
    <property type="evidence" value="ECO:0007669"/>
    <property type="project" value="UniProtKB-KW"/>
</dbReference>
<keyword evidence="6 15" id="KW-0812">Transmembrane</keyword>
<reference evidence="16" key="1">
    <citation type="submission" date="2023-03" db="EMBL/GenBank/DDBJ databases">
        <title>Massive genome expansion in bonnet fungi (Mycena s.s.) driven by repeated elements and novel gene families across ecological guilds.</title>
        <authorList>
            <consortium name="Lawrence Berkeley National Laboratory"/>
            <person name="Harder C.B."/>
            <person name="Miyauchi S."/>
            <person name="Viragh M."/>
            <person name="Kuo A."/>
            <person name="Thoen E."/>
            <person name="Andreopoulos B."/>
            <person name="Lu D."/>
            <person name="Skrede I."/>
            <person name="Drula E."/>
            <person name="Henrissat B."/>
            <person name="Morin E."/>
            <person name="Kohler A."/>
            <person name="Barry K."/>
            <person name="LaButti K."/>
            <person name="Morin E."/>
            <person name="Salamov A."/>
            <person name="Lipzen A."/>
            <person name="Mereny Z."/>
            <person name="Hegedus B."/>
            <person name="Baldrian P."/>
            <person name="Stursova M."/>
            <person name="Weitz H."/>
            <person name="Taylor A."/>
            <person name="Grigoriev I.V."/>
            <person name="Nagy L.G."/>
            <person name="Martin F."/>
            <person name="Kauserud H."/>
        </authorList>
    </citation>
    <scope>NUCLEOTIDE SEQUENCE</scope>
    <source>
        <strain evidence="16">9284</strain>
    </source>
</reference>
<dbReference type="InterPro" id="IPR002401">
    <property type="entry name" value="Cyt_P450_E_grp-I"/>
</dbReference>
<dbReference type="GO" id="GO:0020037">
    <property type="term" value="F:heme binding"/>
    <property type="evidence" value="ECO:0007669"/>
    <property type="project" value="InterPro"/>
</dbReference>
<comment type="similarity">
    <text evidence="4 14">Belongs to the cytochrome P450 family.</text>
</comment>
<keyword evidence="8 15" id="KW-1133">Transmembrane helix</keyword>
<keyword evidence="12 15" id="KW-0472">Membrane</keyword>
<evidence type="ECO:0000256" key="3">
    <source>
        <dbReference type="ARBA" id="ARBA00004721"/>
    </source>
</evidence>
<evidence type="ECO:0000313" key="17">
    <source>
        <dbReference type="Proteomes" id="UP001221142"/>
    </source>
</evidence>
<keyword evidence="11 14" id="KW-0503">Monooxygenase</keyword>
<protein>
    <submittedName>
        <fullName evidence="16">Cytochrome P450</fullName>
    </submittedName>
</protein>
<evidence type="ECO:0000313" key="16">
    <source>
        <dbReference type="EMBL" id="KAJ7650648.1"/>
    </source>
</evidence>
<dbReference type="Pfam" id="PF00067">
    <property type="entry name" value="p450"/>
    <property type="match status" value="1"/>
</dbReference>
<dbReference type="PRINTS" id="PR00463">
    <property type="entry name" value="EP450I"/>
</dbReference>
<dbReference type="PRINTS" id="PR00385">
    <property type="entry name" value="P450"/>
</dbReference>
<dbReference type="Proteomes" id="UP001221142">
    <property type="component" value="Unassembled WGS sequence"/>
</dbReference>
<dbReference type="PANTHER" id="PTHR24305">
    <property type="entry name" value="CYTOCHROME P450"/>
    <property type="match status" value="1"/>
</dbReference>
<keyword evidence="9 14" id="KW-0560">Oxidoreductase</keyword>
<accession>A0AAD7CJP8</accession>
<organism evidence="16 17">
    <name type="scientific">Roridomyces roridus</name>
    <dbReference type="NCBI Taxonomy" id="1738132"/>
    <lineage>
        <taxon>Eukaryota</taxon>
        <taxon>Fungi</taxon>
        <taxon>Dikarya</taxon>
        <taxon>Basidiomycota</taxon>
        <taxon>Agaricomycotina</taxon>
        <taxon>Agaricomycetes</taxon>
        <taxon>Agaricomycetidae</taxon>
        <taxon>Agaricales</taxon>
        <taxon>Marasmiineae</taxon>
        <taxon>Mycenaceae</taxon>
        <taxon>Roridomyces</taxon>
    </lineage>
</organism>
<evidence type="ECO:0000256" key="1">
    <source>
        <dbReference type="ARBA" id="ARBA00001971"/>
    </source>
</evidence>
<comment type="caution">
    <text evidence="16">The sequence shown here is derived from an EMBL/GenBank/DDBJ whole genome shotgun (WGS) entry which is preliminary data.</text>
</comment>
<evidence type="ECO:0000256" key="8">
    <source>
        <dbReference type="ARBA" id="ARBA00022989"/>
    </source>
</evidence>
<evidence type="ECO:0000256" key="10">
    <source>
        <dbReference type="ARBA" id="ARBA00023004"/>
    </source>
</evidence>
<dbReference type="AlphaFoldDB" id="A0AAD7CJP8"/>
<dbReference type="SUPFAM" id="SSF48264">
    <property type="entry name" value="Cytochrome P450"/>
    <property type="match status" value="1"/>
</dbReference>
<dbReference type="InterPro" id="IPR001128">
    <property type="entry name" value="Cyt_P450"/>
</dbReference>
<gene>
    <name evidence="16" type="ORF">FB45DRAFT_22178</name>
</gene>
<feature type="binding site" description="axial binding residue" evidence="13">
    <location>
        <position position="491"/>
    </location>
    <ligand>
        <name>heme</name>
        <dbReference type="ChEBI" id="CHEBI:30413"/>
    </ligand>
    <ligandPart>
        <name>Fe</name>
        <dbReference type="ChEBI" id="CHEBI:18248"/>
    </ligandPart>
</feature>
<dbReference type="InterPro" id="IPR036396">
    <property type="entry name" value="Cyt_P450_sf"/>
</dbReference>
<dbReference type="GO" id="GO:0005506">
    <property type="term" value="F:iron ion binding"/>
    <property type="evidence" value="ECO:0007669"/>
    <property type="project" value="InterPro"/>
</dbReference>
<feature type="transmembrane region" description="Helical" evidence="15">
    <location>
        <begin position="21"/>
        <end position="46"/>
    </location>
</feature>
<comment type="pathway">
    <text evidence="3">Secondary metabolite biosynthesis; terpenoid biosynthesis.</text>
</comment>
<dbReference type="PANTHER" id="PTHR24305:SF166">
    <property type="entry name" value="CYTOCHROME P450 12A4, MITOCHONDRIAL-RELATED"/>
    <property type="match status" value="1"/>
</dbReference>
<dbReference type="GO" id="GO:0016020">
    <property type="term" value="C:membrane"/>
    <property type="evidence" value="ECO:0007669"/>
    <property type="project" value="UniProtKB-SubCell"/>
</dbReference>
<sequence length="551" mass="60971">MRSSDEGVGTSTAIPGLESHLVGLMSFLALLLLVVIPCLVLLPVAWKLSAPLNDVPYNKTWNPLGDVLGLLRASTPVDYFSQQVEKHGAICQLRLGPMGRVILVADPKEIEENLQKRAENFDKAKVVREAFVGTLRQGSVGLAAKEQWKLHRRMMTPSMSPTYLATRMNQICANVQKLLDIWAVKSRLASKYDATFECDDDIERFAMDSIMAVMLGENLHCLEDTYKSLNSLTTSELSQQGVLRLSAPFSRNYRNFRYLLQGMGSALRSGAPALVYGVLNLLPGWRTARRECYQFIESKLEQHSGGDSFVDRLLSRYPDGRPEGVSPSALLDEFATFIIGGADTPSTVMSWIIKYLTMHPQVQNRLHSELSASFKLSNNFSVTLEELQDGGFAYLDAVIHEVLRLANVGGVSARDALHDVTISGCQIPKGSQVFFLTGHSGISNAPPVEDSGITSGTFYPERWLKEESDGSFSFSSNGIPSFPFGHGPRGCPGQRFAMLELKAFLLAFNLTFFLEETVEATDAQAEMLVVLRKPSRMCIKIRKWEDGRVGI</sequence>
<evidence type="ECO:0000256" key="7">
    <source>
        <dbReference type="ARBA" id="ARBA00022723"/>
    </source>
</evidence>
<comment type="subcellular location">
    <subcellularLocation>
        <location evidence="2">Membrane</location>
    </subcellularLocation>
</comment>
<dbReference type="Gene3D" id="1.10.630.10">
    <property type="entry name" value="Cytochrome P450"/>
    <property type="match status" value="1"/>
</dbReference>
<keyword evidence="5 13" id="KW-0349">Heme</keyword>
<dbReference type="GO" id="GO:0016705">
    <property type="term" value="F:oxidoreductase activity, acting on paired donors, with incorporation or reduction of molecular oxygen"/>
    <property type="evidence" value="ECO:0007669"/>
    <property type="project" value="InterPro"/>
</dbReference>
<evidence type="ECO:0000256" key="14">
    <source>
        <dbReference type="RuleBase" id="RU000461"/>
    </source>
</evidence>
<comment type="cofactor">
    <cofactor evidence="1 13">
        <name>heme</name>
        <dbReference type="ChEBI" id="CHEBI:30413"/>
    </cofactor>
</comment>
<dbReference type="InterPro" id="IPR050121">
    <property type="entry name" value="Cytochrome_P450_monoxygenase"/>
</dbReference>
<dbReference type="PROSITE" id="PS00086">
    <property type="entry name" value="CYTOCHROME_P450"/>
    <property type="match status" value="1"/>
</dbReference>
<evidence type="ECO:0000256" key="9">
    <source>
        <dbReference type="ARBA" id="ARBA00023002"/>
    </source>
</evidence>
<proteinExistence type="inferred from homology"/>
<name>A0AAD7CJP8_9AGAR</name>
<evidence type="ECO:0000256" key="15">
    <source>
        <dbReference type="SAM" id="Phobius"/>
    </source>
</evidence>